<name>A0A3N4JXH1_9PEZI</name>
<gene>
    <name evidence="1" type="ORF">L873DRAFT_275013</name>
</gene>
<keyword evidence="2" id="KW-1185">Reference proteome</keyword>
<sequence length="161" mass="18198">MVIDSILYMLTFVGFRFLRDFPQCCDTEDAILELLEGKLGLNPKYTTAFKDEHSKRVLEHPGRAGFRMGISLSVLFELSEDKLTFFVSIPYFGMVGPAVTLDSTSESVTLSELKQLKVHIPNNGGLAGEEERDEIGEILVDQARYMVFDDRKLHVFLPAVY</sequence>
<dbReference type="EMBL" id="ML120364">
    <property type="protein sequence ID" value="RPB03056.1"/>
    <property type="molecule type" value="Genomic_DNA"/>
</dbReference>
<dbReference type="Proteomes" id="UP000276215">
    <property type="component" value="Unassembled WGS sequence"/>
</dbReference>
<organism evidence="1 2">
    <name type="scientific">Choiromyces venosus 120613-1</name>
    <dbReference type="NCBI Taxonomy" id="1336337"/>
    <lineage>
        <taxon>Eukaryota</taxon>
        <taxon>Fungi</taxon>
        <taxon>Dikarya</taxon>
        <taxon>Ascomycota</taxon>
        <taxon>Pezizomycotina</taxon>
        <taxon>Pezizomycetes</taxon>
        <taxon>Pezizales</taxon>
        <taxon>Tuberaceae</taxon>
        <taxon>Choiromyces</taxon>
    </lineage>
</organism>
<evidence type="ECO:0000313" key="2">
    <source>
        <dbReference type="Proteomes" id="UP000276215"/>
    </source>
</evidence>
<dbReference type="OrthoDB" id="5493654at2759"/>
<reference evidence="1 2" key="1">
    <citation type="journal article" date="2018" name="Nat. Ecol. Evol.">
        <title>Pezizomycetes genomes reveal the molecular basis of ectomycorrhizal truffle lifestyle.</title>
        <authorList>
            <person name="Murat C."/>
            <person name="Payen T."/>
            <person name="Noel B."/>
            <person name="Kuo A."/>
            <person name="Morin E."/>
            <person name="Chen J."/>
            <person name="Kohler A."/>
            <person name="Krizsan K."/>
            <person name="Balestrini R."/>
            <person name="Da Silva C."/>
            <person name="Montanini B."/>
            <person name="Hainaut M."/>
            <person name="Levati E."/>
            <person name="Barry K.W."/>
            <person name="Belfiori B."/>
            <person name="Cichocki N."/>
            <person name="Clum A."/>
            <person name="Dockter R.B."/>
            <person name="Fauchery L."/>
            <person name="Guy J."/>
            <person name="Iotti M."/>
            <person name="Le Tacon F."/>
            <person name="Lindquist E.A."/>
            <person name="Lipzen A."/>
            <person name="Malagnac F."/>
            <person name="Mello A."/>
            <person name="Molinier V."/>
            <person name="Miyauchi S."/>
            <person name="Poulain J."/>
            <person name="Riccioni C."/>
            <person name="Rubini A."/>
            <person name="Sitrit Y."/>
            <person name="Splivallo R."/>
            <person name="Traeger S."/>
            <person name="Wang M."/>
            <person name="Zifcakova L."/>
            <person name="Wipf D."/>
            <person name="Zambonelli A."/>
            <person name="Paolocci F."/>
            <person name="Nowrousian M."/>
            <person name="Ottonello S."/>
            <person name="Baldrian P."/>
            <person name="Spatafora J.W."/>
            <person name="Henrissat B."/>
            <person name="Nagy L.G."/>
            <person name="Aury J.M."/>
            <person name="Wincker P."/>
            <person name="Grigoriev I.V."/>
            <person name="Bonfante P."/>
            <person name="Martin F.M."/>
        </authorList>
    </citation>
    <scope>NUCLEOTIDE SEQUENCE [LARGE SCALE GENOMIC DNA]</scope>
    <source>
        <strain evidence="1 2">120613-1</strain>
    </source>
</reference>
<dbReference type="AlphaFoldDB" id="A0A3N4JXH1"/>
<protein>
    <submittedName>
        <fullName evidence="1">Uncharacterized protein</fullName>
    </submittedName>
</protein>
<evidence type="ECO:0000313" key="1">
    <source>
        <dbReference type="EMBL" id="RPB03056.1"/>
    </source>
</evidence>
<proteinExistence type="predicted"/>
<accession>A0A3N4JXH1</accession>